<protein>
    <recommendedName>
        <fullName evidence="4">Ig-like domain-containing protein</fullName>
    </recommendedName>
</protein>
<dbReference type="EMBL" id="VJVZ01000009">
    <property type="protein sequence ID" value="TRW23434.1"/>
    <property type="molecule type" value="Genomic_DNA"/>
</dbReference>
<evidence type="ECO:0008006" key="4">
    <source>
        <dbReference type="Google" id="ProtNLM"/>
    </source>
</evidence>
<keyword evidence="1" id="KW-0732">Signal</keyword>
<proteinExistence type="predicted"/>
<evidence type="ECO:0000313" key="2">
    <source>
        <dbReference type="EMBL" id="TRW23434.1"/>
    </source>
</evidence>
<gene>
    <name evidence="2" type="ORF">FMM05_14685</name>
</gene>
<comment type="caution">
    <text evidence="2">The sequence shown here is derived from an EMBL/GenBank/DDBJ whole genome shotgun (WGS) entry which is preliminary data.</text>
</comment>
<feature type="non-terminal residue" evidence="2">
    <location>
        <position position="725"/>
    </location>
</feature>
<name>A0A552UYY9_9FLAO</name>
<feature type="signal peptide" evidence="1">
    <location>
        <begin position="1"/>
        <end position="19"/>
    </location>
</feature>
<evidence type="ECO:0000256" key="1">
    <source>
        <dbReference type="SAM" id="SignalP"/>
    </source>
</evidence>
<evidence type="ECO:0000313" key="3">
    <source>
        <dbReference type="Proteomes" id="UP000320643"/>
    </source>
</evidence>
<accession>A0A552UYY9</accession>
<sequence length="725" mass="77618">MKKYYFLFLLGLITVSVFGQGSTAPSMQPLCASINITFDNTTNSPPADPASAADSYGCLGSEPNPAWFYFQIGTSGTLSFDIAQYTNGGTPIDVDYIAWGPFAGPPPIYGPANLNNSTEVGCSYSGSAFESLTINNAQVGQYYVILLTNFSNQAGQISFEQSNTGAPGAGSTSCAILCPLTLGDDFILCPGTSVDIVALIDADLDEEDTTYSWTQDGETLPDADGPSLTVSEPGVYEVTINNPQCMEDTTDSVTVFAPDEMPINDPEDITICAVGASPYIFDLTVNTPVIQGNQDPELYPVTYYGSEEAANEGFPQIFPANAYPSPGDEVIWVRIEDYITGCYTTRSFTIFANPAPQAGTPGDLQACDAGNDGSETFDLTVQDEAVYNGQDPEQNLVSYHTTQIGATQNTSIIQTPETFTTGSTTVYVRLTNVNDVDCYSTSSFQIILTPEPVVVDIADVFICSDETYLLPEVAVGNYFTEANGEGDQLDPGTPISETQVIYIFAESNTTPNNCTDEESFTVTVNEKPEVDEPAEVFACESYILPALNVGQYFTVQNGTGSIIAPNTEITQDTTLYIYAETGDANTVICSDEYTFVINIDNRPVVSPAIPLEACDVLIEDNNAPNDFSAVFNLTTAGNQVTNNQPGYTVTYYTDEQGAIDGSNVGLISAAEAVAYNSESTPVTPVEEPLYIRVVATGNTTNCATVVPLQLIVHETPVIPVIEDYV</sequence>
<keyword evidence="3" id="KW-1185">Reference proteome</keyword>
<reference evidence="2 3" key="1">
    <citation type="submission" date="2019-07" db="EMBL/GenBank/DDBJ databases">
        <title>Flavobacterium sp. nov., isolated from glacier ice.</title>
        <authorList>
            <person name="Liu Q."/>
            <person name="Xin Y.-H."/>
        </authorList>
    </citation>
    <scope>NUCLEOTIDE SEQUENCE [LARGE SCALE GENOMIC DNA]</scope>
    <source>
        <strain evidence="2 3">ZT4R6</strain>
    </source>
</reference>
<feature type="chain" id="PRO_5021759372" description="Ig-like domain-containing protein" evidence="1">
    <location>
        <begin position="20"/>
        <end position="725"/>
    </location>
</feature>
<dbReference type="AlphaFoldDB" id="A0A552UYY9"/>
<organism evidence="2 3">
    <name type="scientific">Flavobacterium zepuense</name>
    <dbReference type="NCBI Taxonomy" id="2593302"/>
    <lineage>
        <taxon>Bacteria</taxon>
        <taxon>Pseudomonadati</taxon>
        <taxon>Bacteroidota</taxon>
        <taxon>Flavobacteriia</taxon>
        <taxon>Flavobacteriales</taxon>
        <taxon>Flavobacteriaceae</taxon>
        <taxon>Flavobacterium</taxon>
    </lineage>
</organism>
<dbReference type="Proteomes" id="UP000320643">
    <property type="component" value="Unassembled WGS sequence"/>
</dbReference>